<dbReference type="HOGENOM" id="CLU_1827184_0_0_1"/>
<dbReference type="InterPro" id="IPR003609">
    <property type="entry name" value="Pan_app"/>
</dbReference>
<dbReference type="EMBL" id="JH816681">
    <property type="protein sequence ID" value="EKC18176.1"/>
    <property type="molecule type" value="Genomic_DNA"/>
</dbReference>
<dbReference type="PROSITE" id="PS50948">
    <property type="entry name" value="PAN"/>
    <property type="match status" value="1"/>
</dbReference>
<evidence type="ECO:0000313" key="1">
    <source>
        <dbReference type="EMBL" id="EKC18176.1"/>
    </source>
</evidence>
<organism evidence="1">
    <name type="scientific">Magallana gigas</name>
    <name type="common">Pacific oyster</name>
    <name type="synonym">Crassostrea gigas</name>
    <dbReference type="NCBI Taxonomy" id="29159"/>
    <lineage>
        <taxon>Eukaryota</taxon>
        <taxon>Metazoa</taxon>
        <taxon>Spiralia</taxon>
        <taxon>Lophotrochozoa</taxon>
        <taxon>Mollusca</taxon>
        <taxon>Bivalvia</taxon>
        <taxon>Autobranchia</taxon>
        <taxon>Pteriomorphia</taxon>
        <taxon>Ostreida</taxon>
        <taxon>Ostreoidea</taxon>
        <taxon>Ostreidae</taxon>
        <taxon>Magallana</taxon>
    </lineage>
</organism>
<reference evidence="1" key="1">
    <citation type="journal article" date="2012" name="Nature">
        <title>The oyster genome reveals stress adaptation and complexity of shell formation.</title>
        <authorList>
            <person name="Zhang G."/>
            <person name="Fang X."/>
            <person name="Guo X."/>
            <person name="Li L."/>
            <person name="Luo R."/>
            <person name="Xu F."/>
            <person name="Yang P."/>
            <person name="Zhang L."/>
            <person name="Wang X."/>
            <person name="Qi H."/>
            <person name="Xiong Z."/>
            <person name="Que H."/>
            <person name="Xie Y."/>
            <person name="Holland P.W."/>
            <person name="Paps J."/>
            <person name="Zhu Y."/>
            <person name="Wu F."/>
            <person name="Chen Y."/>
            <person name="Wang J."/>
            <person name="Peng C."/>
            <person name="Meng J."/>
            <person name="Yang L."/>
            <person name="Liu J."/>
            <person name="Wen B."/>
            <person name="Zhang N."/>
            <person name="Huang Z."/>
            <person name="Zhu Q."/>
            <person name="Feng Y."/>
            <person name="Mount A."/>
            <person name="Hedgecock D."/>
            <person name="Xu Z."/>
            <person name="Liu Y."/>
            <person name="Domazet-Loso T."/>
            <person name="Du Y."/>
            <person name="Sun X."/>
            <person name="Zhang S."/>
            <person name="Liu B."/>
            <person name="Cheng P."/>
            <person name="Jiang X."/>
            <person name="Li J."/>
            <person name="Fan D."/>
            <person name="Wang W."/>
            <person name="Fu W."/>
            <person name="Wang T."/>
            <person name="Wang B."/>
            <person name="Zhang J."/>
            <person name="Peng Z."/>
            <person name="Li Y."/>
            <person name="Li N."/>
            <person name="Wang J."/>
            <person name="Chen M."/>
            <person name="He Y."/>
            <person name="Tan F."/>
            <person name="Song X."/>
            <person name="Zheng Q."/>
            <person name="Huang R."/>
            <person name="Yang H."/>
            <person name="Du X."/>
            <person name="Chen L."/>
            <person name="Yang M."/>
            <person name="Gaffney P.M."/>
            <person name="Wang S."/>
            <person name="Luo L."/>
            <person name="She Z."/>
            <person name="Ming Y."/>
            <person name="Huang W."/>
            <person name="Zhang S."/>
            <person name="Huang B."/>
            <person name="Zhang Y."/>
            <person name="Qu T."/>
            <person name="Ni P."/>
            <person name="Miao G."/>
            <person name="Wang J."/>
            <person name="Wang Q."/>
            <person name="Steinberg C.E."/>
            <person name="Wang H."/>
            <person name="Li N."/>
            <person name="Qian L."/>
            <person name="Zhang G."/>
            <person name="Li Y."/>
            <person name="Yang H."/>
            <person name="Liu X."/>
            <person name="Wang J."/>
            <person name="Yin Y."/>
            <person name="Wang J."/>
        </authorList>
    </citation>
    <scope>NUCLEOTIDE SEQUENCE [LARGE SCALE GENOMIC DNA]</scope>
    <source>
        <strain evidence="1">05x7-T-G4-1.051#20</strain>
    </source>
</reference>
<dbReference type="AlphaFoldDB" id="K1Q9S5"/>
<protein>
    <submittedName>
        <fullName evidence="1">Uncharacterized protein</fullName>
    </submittedName>
</protein>
<name>K1Q9S5_MAGGI</name>
<dbReference type="Gene3D" id="3.50.4.10">
    <property type="entry name" value="Hepatocyte Growth Factor"/>
    <property type="match status" value="1"/>
</dbReference>
<dbReference type="SUPFAM" id="SSF57414">
    <property type="entry name" value="Hairpin loop containing domain-like"/>
    <property type="match status" value="1"/>
</dbReference>
<proteinExistence type="predicted"/>
<dbReference type="InParanoid" id="K1Q9S5"/>
<dbReference type="Pfam" id="PF00024">
    <property type="entry name" value="PAN_1"/>
    <property type="match status" value="1"/>
</dbReference>
<accession>K1Q9S5</accession>
<sequence>MKTASGTLLFLLLFTCVSSQITEIQRDSRIYAFNVNSNLSFVGHEFRNHQISNFSTKFMATQCAMECHRTARCQSFNFASKTRQCLLNDATHENFPEDLANDSSTTGTVYYLKEAISINTVKYLDSVFLVYNEMCSSFETH</sequence>
<gene>
    <name evidence="1" type="ORF">CGI_10014665</name>
</gene>